<dbReference type="HOGENOM" id="CLU_000445_0_6_4"/>
<dbReference type="PRINTS" id="PR01590">
    <property type="entry name" value="HTHFIS"/>
</dbReference>
<dbReference type="InterPro" id="IPR002197">
    <property type="entry name" value="HTH_Fis"/>
</dbReference>
<dbReference type="CDD" id="cd00009">
    <property type="entry name" value="AAA"/>
    <property type="match status" value="1"/>
</dbReference>
<reference evidence="8 9" key="1">
    <citation type="journal article" date="2014" name="Syst. Appl. Microbiol.">
        <title>Complete genomes of freshwater sulfur oxidizers Sulfuricella denitrificans skB26 and Sulfuritalea hydrogenivorans sk43H: genetic insights into the sulfur oxidation pathway of betaproteobacteria.</title>
        <authorList>
            <person name="Watanabe T."/>
            <person name="Kojima H."/>
            <person name="Fukui M."/>
        </authorList>
    </citation>
    <scope>NUCLEOTIDE SEQUENCE [LARGE SCALE GENOMIC DNA]</scope>
    <source>
        <strain evidence="8">DSM22779</strain>
    </source>
</reference>
<dbReference type="InterPro" id="IPR009057">
    <property type="entry name" value="Homeodomain-like_sf"/>
</dbReference>
<evidence type="ECO:0000259" key="7">
    <source>
        <dbReference type="PROSITE" id="PS50110"/>
    </source>
</evidence>
<dbReference type="Pfam" id="PF00072">
    <property type="entry name" value="Response_reg"/>
    <property type="match status" value="1"/>
</dbReference>
<dbReference type="Gene3D" id="1.10.8.60">
    <property type="match status" value="1"/>
</dbReference>
<dbReference type="RefSeq" id="WP_041096756.1">
    <property type="nucleotide sequence ID" value="NZ_AP012547.1"/>
</dbReference>
<dbReference type="OrthoDB" id="5288224at2"/>
<dbReference type="PANTHER" id="PTHR32071">
    <property type="entry name" value="TRANSCRIPTIONAL REGULATORY PROTEIN"/>
    <property type="match status" value="1"/>
</dbReference>
<dbReference type="STRING" id="1223802.SUTH_00445"/>
<dbReference type="Proteomes" id="UP000031637">
    <property type="component" value="Chromosome"/>
</dbReference>
<dbReference type="InterPro" id="IPR002078">
    <property type="entry name" value="Sigma_54_int"/>
</dbReference>
<organism evidence="8 9">
    <name type="scientific">Sulfuritalea hydrogenivorans sk43H</name>
    <dbReference type="NCBI Taxonomy" id="1223802"/>
    <lineage>
        <taxon>Bacteria</taxon>
        <taxon>Pseudomonadati</taxon>
        <taxon>Pseudomonadota</taxon>
        <taxon>Betaproteobacteria</taxon>
        <taxon>Nitrosomonadales</taxon>
        <taxon>Sterolibacteriaceae</taxon>
        <taxon>Sulfuritalea</taxon>
    </lineage>
</organism>
<dbReference type="AlphaFoldDB" id="W0SAK7"/>
<dbReference type="PROSITE" id="PS50110">
    <property type="entry name" value="RESPONSE_REGULATORY"/>
    <property type="match status" value="1"/>
</dbReference>
<dbReference type="GO" id="GO:0006355">
    <property type="term" value="P:regulation of DNA-templated transcription"/>
    <property type="evidence" value="ECO:0007669"/>
    <property type="project" value="InterPro"/>
</dbReference>
<dbReference type="PROSITE" id="PS50045">
    <property type="entry name" value="SIGMA54_INTERACT_4"/>
    <property type="match status" value="1"/>
</dbReference>
<accession>W0SAK7</accession>
<keyword evidence="9" id="KW-1185">Reference proteome</keyword>
<dbReference type="GO" id="GO:0043565">
    <property type="term" value="F:sequence-specific DNA binding"/>
    <property type="evidence" value="ECO:0007669"/>
    <property type="project" value="InterPro"/>
</dbReference>
<keyword evidence="3" id="KW-0805">Transcription regulation</keyword>
<dbReference type="SMART" id="SM00382">
    <property type="entry name" value="AAA"/>
    <property type="match status" value="1"/>
</dbReference>
<dbReference type="Pfam" id="PF02954">
    <property type="entry name" value="HTH_8"/>
    <property type="match status" value="1"/>
</dbReference>
<dbReference type="GO" id="GO:0000160">
    <property type="term" value="P:phosphorelay signal transduction system"/>
    <property type="evidence" value="ECO:0007669"/>
    <property type="project" value="InterPro"/>
</dbReference>
<keyword evidence="4" id="KW-0804">Transcription</keyword>
<dbReference type="InterPro" id="IPR058031">
    <property type="entry name" value="AAA_lid_NorR"/>
</dbReference>
<keyword evidence="1" id="KW-0547">Nucleotide-binding</keyword>
<dbReference type="SMART" id="SM00448">
    <property type="entry name" value="REC"/>
    <property type="match status" value="1"/>
</dbReference>
<dbReference type="InterPro" id="IPR025662">
    <property type="entry name" value="Sigma_54_int_dom_ATP-bd_1"/>
</dbReference>
<gene>
    <name evidence="8" type="primary">atoC</name>
    <name evidence="8" type="ORF">SUTH_00445</name>
</gene>
<dbReference type="SUPFAM" id="SSF46689">
    <property type="entry name" value="Homeodomain-like"/>
    <property type="match status" value="1"/>
</dbReference>
<keyword evidence="2" id="KW-0067">ATP-binding</keyword>
<dbReference type="GO" id="GO:0005524">
    <property type="term" value="F:ATP binding"/>
    <property type="evidence" value="ECO:0007669"/>
    <property type="project" value="UniProtKB-KW"/>
</dbReference>
<dbReference type="Gene3D" id="3.40.50.300">
    <property type="entry name" value="P-loop containing nucleotide triphosphate hydrolases"/>
    <property type="match status" value="1"/>
</dbReference>
<keyword evidence="5" id="KW-0597">Phosphoprotein</keyword>
<dbReference type="SUPFAM" id="SSF52172">
    <property type="entry name" value="CheY-like"/>
    <property type="match status" value="1"/>
</dbReference>
<evidence type="ECO:0000313" key="8">
    <source>
        <dbReference type="EMBL" id="BAO28259.1"/>
    </source>
</evidence>
<dbReference type="KEGG" id="shd:SUTH_00445"/>
<sequence length="458" mass="50682">MLPRILVVDDDHYTRTLLKRLLKKSAELSLAADGEEARRLFATEDFNLVLMDQRLPKDNGIDLAREFRARRPKLVTILMTGFADVRDAVAAVREGLFDYLTKPFEDLEALEAVIGKALELDAAYREIDGLRTRLAAESGAPATVGQSPAMERLLDQVRQVAGLDTTVLLEGESGTGKDVVARLLHAWSARAEKPFLEVNCGGLPESLLESLLFGHEKGAFTGATQASPGYFEKAHGGNLFLDEIADMSPKLQSSLLHVLQSHQFTRIGSTQPRTADFRLICATNRQLSSEVQAGRFREDLFYRINVVALRLPPLRERHGDIILLAAHFLDYFNAKFDKNCGPFTAAAVRLLETSQWPGNVRQLKHCIERAVALHPGGPIDGTHLFMAGEAAMNTSLTNAAASVAALRYQDVRAGFEREYFQRLLDAAGGNMSEAARLSGIPRQNLYVRMKRWGIVTNQ</sequence>
<dbReference type="InterPro" id="IPR025944">
    <property type="entry name" value="Sigma_54_int_dom_CS"/>
</dbReference>
<feature type="domain" description="Response regulatory" evidence="7">
    <location>
        <begin position="4"/>
        <end position="117"/>
    </location>
</feature>
<dbReference type="Pfam" id="PF25601">
    <property type="entry name" value="AAA_lid_14"/>
    <property type="match status" value="1"/>
</dbReference>
<evidence type="ECO:0000256" key="2">
    <source>
        <dbReference type="ARBA" id="ARBA00022840"/>
    </source>
</evidence>
<evidence type="ECO:0000259" key="6">
    <source>
        <dbReference type="PROSITE" id="PS50045"/>
    </source>
</evidence>
<evidence type="ECO:0000313" key="9">
    <source>
        <dbReference type="Proteomes" id="UP000031637"/>
    </source>
</evidence>
<dbReference type="InterPro" id="IPR001789">
    <property type="entry name" value="Sig_transdc_resp-reg_receiver"/>
</dbReference>
<evidence type="ECO:0000256" key="3">
    <source>
        <dbReference type="ARBA" id="ARBA00023015"/>
    </source>
</evidence>
<dbReference type="PROSITE" id="PS00675">
    <property type="entry name" value="SIGMA54_INTERACT_1"/>
    <property type="match status" value="1"/>
</dbReference>
<dbReference type="Gene3D" id="3.40.50.2300">
    <property type="match status" value="1"/>
</dbReference>
<evidence type="ECO:0000256" key="4">
    <source>
        <dbReference type="ARBA" id="ARBA00023163"/>
    </source>
</evidence>
<dbReference type="InterPro" id="IPR011006">
    <property type="entry name" value="CheY-like_superfamily"/>
</dbReference>
<dbReference type="Gene3D" id="1.10.10.60">
    <property type="entry name" value="Homeodomain-like"/>
    <property type="match status" value="1"/>
</dbReference>
<feature type="domain" description="Sigma-54 factor interaction" evidence="6">
    <location>
        <begin position="143"/>
        <end position="372"/>
    </location>
</feature>
<dbReference type="FunFam" id="3.40.50.300:FF:000006">
    <property type="entry name" value="DNA-binding transcriptional regulator NtrC"/>
    <property type="match status" value="1"/>
</dbReference>
<proteinExistence type="predicted"/>
<protein>
    <submittedName>
        <fullName evidence="8">Fis family transcriptional regulator</fullName>
    </submittedName>
</protein>
<name>W0SAK7_9PROT</name>
<evidence type="ECO:0000256" key="5">
    <source>
        <dbReference type="PROSITE-ProRule" id="PRU00169"/>
    </source>
</evidence>
<dbReference type="Pfam" id="PF00158">
    <property type="entry name" value="Sigma54_activat"/>
    <property type="match status" value="1"/>
</dbReference>
<feature type="modified residue" description="4-aspartylphosphate" evidence="5">
    <location>
        <position position="52"/>
    </location>
</feature>
<dbReference type="EMBL" id="AP012547">
    <property type="protein sequence ID" value="BAO28259.1"/>
    <property type="molecule type" value="Genomic_DNA"/>
</dbReference>
<dbReference type="SUPFAM" id="SSF52540">
    <property type="entry name" value="P-loop containing nucleoside triphosphate hydrolases"/>
    <property type="match status" value="1"/>
</dbReference>
<dbReference type="PROSITE" id="PS00688">
    <property type="entry name" value="SIGMA54_INTERACT_3"/>
    <property type="match status" value="1"/>
</dbReference>
<evidence type="ECO:0000256" key="1">
    <source>
        <dbReference type="ARBA" id="ARBA00022741"/>
    </source>
</evidence>
<dbReference type="InterPro" id="IPR003593">
    <property type="entry name" value="AAA+_ATPase"/>
</dbReference>
<dbReference type="InterPro" id="IPR027417">
    <property type="entry name" value="P-loop_NTPase"/>
</dbReference>